<organism evidence="13 14">
    <name type="scientific">Pullulanibacillus pueri</name>
    <dbReference type="NCBI Taxonomy" id="1437324"/>
    <lineage>
        <taxon>Bacteria</taxon>
        <taxon>Bacillati</taxon>
        <taxon>Bacillota</taxon>
        <taxon>Bacilli</taxon>
        <taxon>Bacillales</taxon>
        <taxon>Sporolactobacillaceae</taxon>
        <taxon>Pullulanibacillus</taxon>
    </lineage>
</organism>
<dbReference type="NCBIfam" id="NF009566">
    <property type="entry name" value="PRK13020.1"/>
    <property type="match status" value="1"/>
</dbReference>
<evidence type="ECO:0000256" key="5">
    <source>
        <dbReference type="ARBA" id="ARBA00012827"/>
    </source>
</evidence>
<dbReference type="AlphaFoldDB" id="A0A8J2ZT80"/>
<evidence type="ECO:0000256" key="7">
    <source>
        <dbReference type="ARBA" id="ARBA00022619"/>
    </source>
</evidence>
<dbReference type="InterPro" id="IPR017938">
    <property type="entry name" value="Riboflavin_synthase-like_b-brl"/>
</dbReference>
<comment type="catalytic activity">
    <reaction evidence="1">
        <text>2 6,7-dimethyl-8-(1-D-ribityl)lumazine + H(+) = 5-amino-6-(D-ribitylamino)uracil + riboflavin</text>
        <dbReference type="Rhea" id="RHEA:20772"/>
        <dbReference type="ChEBI" id="CHEBI:15378"/>
        <dbReference type="ChEBI" id="CHEBI:15934"/>
        <dbReference type="ChEBI" id="CHEBI:57986"/>
        <dbReference type="ChEBI" id="CHEBI:58201"/>
        <dbReference type="EC" id="2.5.1.9"/>
    </reaction>
</comment>
<feature type="repeat" description="Lumazine-binding" evidence="11">
    <location>
        <begin position="1"/>
        <end position="96"/>
    </location>
</feature>
<dbReference type="SUPFAM" id="SSF63380">
    <property type="entry name" value="Riboflavin synthase domain-like"/>
    <property type="match status" value="2"/>
</dbReference>
<evidence type="ECO:0000256" key="4">
    <source>
        <dbReference type="ARBA" id="ARBA00011233"/>
    </source>
</evidence>
<dbReference type="InterPro" id="IPR001783">
    <property type="entry name" value="Lumazine-bd"/>
</dbReference>
<keyword evidence="8" id="KW-0808">Transferase</keyword>
<dbReference type="GO" id="GO:0004746">
    <property type="term" value="F:riboflavin synthase activity"/>
    <property type="evidence" value="ECO:0007669"/>
    <property type="project" value="UniProtKB-UniRule"/>
</dbReference>
<evidence type="ECO:0000256" key="11">
    <source>
        <dbReference type="PROSITE-ProRule" id="PRU00524"/>
    </source>
</evidence>
<dbReference type="PIRSF" id="PIRSF000498">
    <property type="entry name" value="Riboflavin_syn_A"/>
    <property type="match status" value="1"/>
</dbReference>
<dbReference type="FunFam" id="2.40.30.20:FF:000003">
    <property type="entry name" value="Riboflavin synthase, alpha subunit"/>
    <property type="match status" value="1"/>
</dbReference>
<dbReference type="FunFam" id="2.40.30.20:FF:000004">
    <property type="entry name" value="Riboflavin synthase, alpha subunit"/>
    <property type="match status" value="1"/>
</dbReference>
<protein>
    <recommendedName>
        <fullName evidence="6 10">Riboflavin synthase</fullName>
        <ecNumber evidence="5 10">2.5.1.9</ecNumber>
    </recommendedName>
</protein>
<feature type="repeat" description="Lumazine-binding" evidence="11">
    <location>
        <begin position="97"/>
        <end position="193"/>
    </location>
</feature>
<evidence type="ECO:0000259" key="12">
    <source>
        <dbReference type="PROSITE" id="PS51177"/>
    </source>
</evidence>
<accession>A0A8J2ZT80</accession>
<keyword evidence="9" id="KW-0677">Repeat</keyword>
<evidence type="ECO:0000256" key="10">
    <source>
        <dbReference type="NCBIfam" id="TIGR00187"/>
    </source>
</evidence>
<feature type="domain" description="Lumazine-binding" evidence="12">
    <location>
        <begin position="97"/>
        <end position="193"/>
    </location>
</feature>
<comment type="caution">
    <text evidence="13">The sequence shown here is derived from an EMBL/GenBank/DDBJ whole genome shotgun (WGS) entry which is preliminary data.</text>
</comment>
<evidence type="ECO:0000256" key="8">
    <source>
        <dbReference type="ARBA" id="ARBA00022679"/>
    </source>
</evidence>
<comment type="pathway">
    <text evidence="3">Cofactor biosynthesis; riboflavin biosynthesis; riboflavin from 2-hydroxy-3-oxobutyl phosphate and 5-amino-6-(D-ribitylamino)uracil: step 2/2.</text>
</comment>
<evidence type="ECO:0000313" key="13">
    <source>
        <dbReference type="EMBL" id="GGH75928.1"/>
    </source>
</evidence>
<dbReference type="Proteomes" id="UP000656813">
    <property type="component" value="Unassembled WGS sequence"/>
</dbReference>
<dbReference type="GO" id="GO:0009231">
    <property type="term" value="P:riboflavin biosynthetic process"/>
    <property type="evidence" value="ECO:0007669"/>
    <property type="project" value="UniProtKB-KW"/>
</dbReference>
<dbReference type="EMBL" id="BMFV01000002">
    <property type="protein sequence ID" value="GGH75928.1"/>
    <property type="molecule type" value="Genomic_DNA"/>
</dbReference>
<dbReference type="PROSITE" id="PS51177">
    <property type="entry name" value="LUMAZINE_BIND"/>
    <property type="match status" value="2"/>
</dbReference>
<proteinExistence type="predicted"/>
<dbReference type="InterPro" id="IPR026017">
    <property type="entry name" value="Lumazine-bd_dom"/>
</dbReference>
<evidence type="ECO:0000256" key="9">
    <source>
        <dbReference type="ARBA" id="ARBA00022737"/>
    </source>
</evidence>
<feature type="domain" description="Lumazine-binding" evidence="12">
    <location>
        <begin position="1"/>
        <end position="96"/>
    </location>
</feature>
<evidence type="ECO:0000256" key="6">
    <source>
        <dbReference type="ARBA" id="ARBA00013950"/>
    </source>
</evidence>
<sequence>MFTGIIEEIGRVSDISQKAEAFVLTIEAHNMLEDIKRGESIAVNGVCLTVTSFSTYTFTADVMHETLRATSLQSLQRGSRVNLEKAMGAKGRFGGHFVTGHVDGIGKIKSKKQRGNACDYKIQTNPELLKTMIVKGSVAVDGTSLTLFDIDEETFTLSLIPHTMAMSVLGEKGVNDVVNIESDMMGKYIYHFLVDQESSKKSSQMTKSFLKQNGFA</sequence>
<dbReference type="PANTHER" id="PTHR21098">
    <property type="entry name" value="RIBOFLAVIN SYNTHASE ALPHA CHAIN"/>
    <property type="match status" value="1"/>
</dbReference>
<keyword evidence="14" id="KW-1185">Reference proteome</keyword>
<dbReference type="CDD" id="cd00402">
    <property type="entry name" value="Riboflavin_synthase_like"/>
    <property type="match status" value="1"/>
</dbReference>
<evidence type="ECO:0000256" key="1">
    <source>
        <dbReference type="ARBA" id="ARBA00000968"/>
    </source>
</evidence>
<reference evidence="13" key="1">
    <citation type="journal article" date="2014" name="Int. J. Syst. Evol. Microbiol.">
        <title>Complete genome sequence of Corynebacterium casei LMG S-19264T (=DSM 44701T), isolated from a smear-ripened cheese.</title>
        <authorList>
            <consortium name="US DOE Joint Genome Institute (JGI-PGF)"/>
            <person name="Walter F."/>
            <person name="Albersmeier A."/>
            <person name="Kalinowski J."/>
            <person name="Ruckert C."/>
        </authorList>
    </citation>
    <scope>NUCLEOTIDE SEQUENCE</scope>
    <source>
        <strain evidence="13">CGMCC 1.12777</strain>
    </source>
</reference>
<evidence type="ECO:0000256" key="3">
    <source>
        <dbReference type="ARBA" id="ARBA00004887"/>
    </source>
</evidence>
<dbReference type="NCBIfam" id="NF006767">
    <property type="entry name" value="PRK09289.1"/>
    <property type="match status" value="1"/>
</dbReference>
<dbReference type="InterPro" id="IPR023366">
    <property type="entry name" value="ATP_synth_asu-like_sf"/>
</dbReference>
<evidence type="ECO:0000256" key="2">
    <source>
        <dbReference type="ARBA" id="ARBA00002803"/>
    </source>
</evidence>
<gene>
    <name evidence="13" type="primary">ribE</name>
    <name evidence="13" type="ORF">GCM10007096_05640</name>
</gene>
<evidence type="ECO:0000313" key="14">
    <source>
        <dbReference type="Proteomes" id="UP000656813"/>
    </source>
</evidence>
<dbReference type="Gene3D" id="2.40.30.20">
    <property type="match status" value="2"/>
</dbReference>
<dbReference type="Pfam" id="PF00677">
    <property type="entry name" value="Lum_binding"/>
    <property type="match status" value="2"/>
</dbReference>
<reference evidence="13" key="2">
    <citation type="submission" date="2020-09" db="EMBL/GenBank/DDBJ databases">
        <authorList>
            <person name="Sun Q."/>
            <person name="Zhou Y."/>
        </authorList>
    </citation>
    <scope>NUCLEOTIDE SEQUENCE</scope>
    <source>
        <strain evidence="13">CGMCC 1.12777</strain>
    </source>
</reference>
<comment type="function">
    <text evidence="2">Catalyzes the dismutation of two molecules of 6,7-dimethyl-8-ribityllumazine, resulting in the formation of riboflavin and 5-amino-6-(D-ribitylamino)uracil.</text>
</comment>
<dbReference type="RefSeq" id="WP_188495865.1">
    <property type="nucleotide sequence ID" value="NZ_BMFV01000002.1"/>
</dbReference>
<comment type="subunit">
    <text evidence="4">Homotrimer.</text>
</comment>
<dbReference type="PANTHER" id="PTHR21098:SF12">
    <property type="entry name" value="RIBOFLAVIN SYNTHASE"/>
    <property type="match status" value="1"/>
</dbReference>
<keyword evidence="7" id="KW-0686">Riboflavin biosynthesis</keyword>
<dbReference type="NCBIfam" id="TIGR00187">
    <property type="entry name" value="ribE"/>
    <property type="match status" value="1"/>
</dbReference>
<dbReference type="EC" id="2.5.1.9" evidence="5 10"/>
<name>A0A8J2ZT80_9BACL</name>